<dbReference type="GO" id="GO:0016020">
    <property type="term" value="C:membrane"/>
    <property type="evidence" value="ECO:0007669"/>
    <property type="project" value="UniProtKB-SubCell"/>
</dbReference>
<name>A0A3M2SLN1_9HYPO</name>
<feature type="region of interest" description="Disordered" evidence="6">
    <location>
        <begin position="305"/>
        <end position="331"/>
    </location>
</feature>
<dbReference type="InterPro" id="IPR052337">
    <property type="entry name" value="SAT4-like"/>
</dbReference>
<organism evidence="9 10">
    <name type="scientific">Fusarium kuroshium</name>
    <dbReference type="NCBI Taxonomy" id="2010991"/>
    <lineage>
        <taxon>Eukaryota</taxon>
        <taxon>Fungi</taxon>
        <taxon>Dikarya</taxon>
        <taxon>Ascomycota</taxon>
        <taxon>Pezizomycotina</taxon>
        <taxon>Sordariomycetes</taxon>
        <taxon>Hypocreomycetidae</taxon>
        <taxon>Hypocreales</taxon>
        <taxon>Nectriaceae</taxon>
        <taxon>Fusarium</taxon>
        <taxon>Fusarium solani species complex</taxon>
    </lineage>
</organism>
<dbReference type="Pfam" id="PF20684">
    <property type="entry name" value="Fung_rhodopsin"/>
    <property type="match status" value="1"/>
</dbReference>
<feature type="transmembrane region" description="Helical" evidence="7">
    <location>
        <begin position="204"/>
        <end position="226"/>
    </location>
</feature>
<evidence type="ECO:0000256" key="7">
    <source>
        <dbReference type="SAM" id="Phobius"/>
    </source>
</evidence>
<dbReference type="PANTHER" id="PTHR33048">
    <property type="entry name" value="PTH11-LIKE INTEGRAL MEMBRANE PROTEIN (AFU_ORTHOLOGUE AFUA_5G11245)"/>
    <property type="match status" value="1"/>
</dbReference>
<proteinExistence type="inferred from homology"/>
<evidence type="ECO:0000256" key="1">
    <source>
        <dbReference type="ARBA" id="ARBA00004141"/>
    </source>
</evidence>
<feature type="transmembrane region" description="Helical" evidence="7">
    <location>
        <begin position="171"/>
        <end position="192"/>
    </location>
</feature>
<comment type="caution">
    <text evidence="9">The sequence shown here is derived from an EMBL/GenBank/DDBJ whole genome shotgun (WGS) entry which is preliminary data.</text>
</comment>
<dbReference type="AlphaFoldDB" id="A0A3M2SLN1"/>
<comment type="subcellular location">
    <subcellularLocation>
        <location evidence="1">Membrane</location>
        <topology evidence="1">Multi-pass membrane protein</topology>
    </subcellularLocation>
</comment>
<feature type="transmembrane region" description="Helical" evidence="7">
    <location>
        <begin position="89"/>
        <end position="114"/>
    </location>
</feature>
<gene>
    <name evidence="9" type="ORF">CDV36_001833</name>
</gene>
<evidence type="ECO:0000256" key="6">
    <source>
        <dbReference type="SAM" id="MobiDB-lite"/>
    </source>
</evidence>
<dbReference type="InterPro" id="IPR049326">
    <property type="entry name" value="Rhodopsin_dom_fungi"/>
</dbReference>
<evidence type="ECO:0000256" key="2">
    <source>
        <dbReference type="ARBA" id="ARBA00022692"/>
    </source>
</evidence>
<feature type="transmembrane region" description="Helical" evidence="7">
    <location>
        <begin position="126"/>
        <end position="146"/>
    </location>
</feature>
<comment type="similarity">
    <text evidence="5">Belongs to the SAT4 family.</text>
</comment>
<protein>
    <recommendedName>
        <fullName evidence="8">Rhodopsin domain-containing protein</fullName>
    </recommendedName>
</protein>
<dbReference type="Proteomes" id="UP000277212">
    <property type="component" value="Unassembled WGS sequence"/>
</dbReference>
<evidence type="ECO:0000256" key="3">
    <source>
        <dbReference type="ARBA" id="ARBA00022989"/>
    </source>
</evidence>
<accession>A0A3M2SLN1</accession>
<feature type="transmembrane region" description="Helical" evidence="7">
    <location>
        <begin position="41"/>
        <end position="63"/>
    </location>
</feature>
<feature type="domain" description="Rhodopsin" evidence="8">
    <location>
        <begin position="25"/>
        <end position="271"/>
    </location>
</feature>
<evidence type="ECO:0000313" key="10">
    <source>
        <dbReference type="Proteomes" id="UP000277212"/>
    </source>
</evidence>
<dbReference type="OrthoDB" id="5417844at2759"/>
<keyword evidence="3 7" id="KW-1133">Transmembrane helix</keyword>
<keyword evidence="10" id="KW-1185">Reference proteome</keyword>
<reference evidence="9 10" key="1">
    <citation type="submission" date="2017-06" db="EMBL/GenBank/DDBJ databases">
        <title>Comparative genomic analysis of Ambrosia Fusariam Clade fungi.</title>
        <authorList>
            <person name="Stajich J.E."/>
            <person name="Carrillo J."/>
            <person name="Kijimoto T."/>
            <person name="Eskalen A."/>
            <person name="O'Donnell K."/>
            <person name="Kasson M."/>
        </authorList>
    </citation>
    <scope>NUCLEOTIDE SEQUENCE [LARGE SCALE GENOMIC DNA]</scope>
    <source>
        <strain evidence="9">UCR3666</strain>
    </source>
</reference>
<dbReference type="EMBL" id="NKUJ01000018">
    <property type="protein sequence ID" value="RMJ18481.1"/>
    <property type="molecule type" value="Genomic_DNA"/>
</dbReference>
<keyword evidence="2 7" id="KW-0812">Transmembrane</keyword>
<evidence type="ECO:0000256" key="4">
    <source>
        <dbReference type="ARBA" id="ARBA00023136"/>
    </source>
</evidence>
<dbReference type="PANTHER" id="PTHR33048:SF47">
    <property type="entry name" value="INTEGRAL MEMBRANE PROTEIN-RELATED"/>
    <property type="match status" value="1"/>
</dbReference>
<evidence type="ECO:0000259" key="8">
    <source>
        <dbReference type="Pfam" id="PF20684"/>
    </source>
</evidence>
<sequence>MGGYQVNTYMAVSITWVAALLSLIARVFARRMTKIRWWWDDYLCLGAFVFCCFYCIVLITWTVKWYMGQTLESWLSEEKREDILLHSRFMQFLVSLSYSYAIGLSKISILLFYWRIFKQSAIRIPIQIMLAITSIWLILRTFMVIFHCVPVEAYWDKSITDATCNINDTQFFFGTCLTHFLMDIIILALPVIEVFKLRLRLGQKFAITALFIVGFIVCLASMFVIIESIRYDTNTTQMPRDMALNNIWGCVEINIAIVSGCFPLLRPIFRRILPSSFLSSTGSSHPISRSTHAIRLTTLNRTNKEKEIDESSSTHNLADPEHGLAGTSEFETIDNKEGIQTVITSTMQGSRLSRDHGDAGIYVRSDMVVVEEHTYAMKR</sequence>
<keyword evidence="4 7" id="KW-0472">Membrane</keyword>
<feature type="transmembrane region" description="Helical" evidence="7">
    <location>
        <begin position="246"/>
        <end position="265"/>
    </location>
</feature>
<evidence type="ECO:0000313" key="9">
    <source>
        <dbReference type="EMBL" id="RMJ18481.1"/>
    </source>
</evidence>
<evidence type="ECO:0000256" key="5">
    <source>
        <dbReference type="ARBA" id="ARBA00038359"/>
    </source>
</evidence>
<feature type="transmembrane region" description="Helical" evidence="7">
    <location>
        <begin position="6"/>
        <end position="29"/>
    </location>
</feature>